<proteinExistence type="predicted"/>
<evidence type="ECO:0000313" key="3">
    <source>
        <dbReference type="Proteomes" id="UP000594873"/>
    </source>
</evidence>
<dbReference type="KEGG" id="sflv:IC614_11385"/>
<sequence>MMTRRPILFILGLACAAAAGAQKPSSESTPPPEKLLAQIGLGVSDEELARATAEAARHPLGTLANPVRVGGPHGERAYIDRLRCADGSQPAVGQRASGGVGAFGTIVNLYPLDCKAAAPGKFDLVMDMYHDGHRETNAPAGFALSAP</sequence>
<feature type="signal peptide" evidence="1">
    <location>
        <begin position="1"/>
        <end position="21"/>
    </location>
</feature>
<accession>A0A7T2GK08</accession>
<evidence type="ECO:0000313" key="2">
    <source>
        <dbReference type="EMBL" id="QPQ54903.1"/>
    </source>
</evidence>
<name>A0A7T2GK08_9SPHN</name>
<dbReference type="Proteomes" id="UP000594873">
    <property type="component" value="Chromosome"/>
</dbReference>
<feature type="chain" id="PRO_5032871516" evidence="1">
    <location>
        <begin position="22"/>
        <end position="147"/>
    </location>
</feature>
<dbReference type="EMBL" id="CP065592">
    <property type="protein sequence ID" value="QPQ54903.1"/>
    <property type="molecule type" value="Genomic_DNA"/>
</dbReference>
<dbReference type="RefSeq" id="WP_200971579.1">
    <property type="nucleotide sequence ID" value="NZ_CP065592.1"/>
</dbReference>
<evidence type="ECO:0000256" key="1">
    <source>
        <dbReference type="SAM" id="SignalP"/>
    </source>
</evidence>
<keyword evidence="1" id="KW-0732">Signal</keyword>
<keyword evidence="3" id="KW-1185">Reference proteome</keyword>
<gene>
    <name evidence="2" type="ORF">IC614_11385</name>
</gene>
<reference evidence="2 3" key="1">
    <citation type="submission" date="2020-11" db="EMBL/GenBank/DDBJ databases">
        <title>Genome seq and assembly of Sphingosinicella sp.</title>
        <authorList>
            <person name="Chhetri G."/>
        </authorList>
    </citation>
    <scope>NUCLEOTIDE SEQUENCE [LARGE SCALE GENOMIC DNA]</scope>
    <source>
        <strain evidence="2 3">UDD2</strain>
    </source>
</reference>
<protein>
    <submittedName>
        <fullName evidence="2">Uncharacterized protein</fullName>
    </submittedName>
</protein>
<dbReference type="AlphaFoldDB" id="A0A7T2GK08"/>
<organism evidence="2 3">
    <name type="scientific">Allosphingosinicella flava</name>
    <dbReference type="NCBI Taxonomy" id="2771430"/>
    <lineage>
        <taxon>Bacteria</taxon>
        <taxon>Pseudomonadati</taxon>
        <taxon>Pseudomonadota</taxon>
        <taxon>Alphaproteobacteria</taxon>
        <taxon>Sphingomonadales</taxon>
        <taxon>Sphingomonadaceae</taxon>
        <taxon>Allosphingosinicella</taxon>
    </lineage>
</organism>